<dbReference type="RefSeq" id="WP_179589346.1">
    <property type="nucleotide sequence ID" value="NZ_JACBYR010000002.1"/>
</dbReference>
<reference evidence="2 3" key="1">
    <citation type="submission" date="2020-07" db="EMBL/GenBank/DDBJ databases">
        <title>Genomic Encyclopedia of Type Strains, Phase IV (KMG-V): Genome sequencing to study the core and pangenomes of soil and plant-associated prokaryotes.</title>
        <authorList>
            <person name="Whitman W."/>
        </authorList>
    </citation>
    <scope>NUCLEOTIDE SEQUENCE [LARGE SCALE GENOMIC DNA]</scope>
    <source>
        <strain evidence="2 3">SAS40</strain>
    </source>
</reference>
<gene>
    <name evidence="2" type="ORF">FHW18_004697</name>
</gene>
<protein>
    <submittedName>
        <fullName evidence="2">Uncharacterized protein</fullName>
    </submittedName>
</protein>
<comment type="caution">
    <text evidence="2">The sequence shown here is derived from an EMBL/GenBank/DDBJ whole genome shotgun (WGS) entry which is preliminary data.</text>
</comment>
<keyword evidence="3" id="KW-1185">Reference proteome</keyword>
<feature type="region of interest" description="Disordered" evidence="1">
    <location>
        <begin position="1"/>
        <end position="67"/>
    </location>
</feature>
<organism evidence="2 3">
    <name type="scientific">Pigmentiphaga litoralis</name>
    <dbReference type="NCBI Taxonomy" id="516702"/>
    <lineage>
        <taxon>Bacteria</taxon>
        <taxon>Pseudomonadati</taxon>
        <taxon>Pseudomonadota</taxon>
        <taxon>Betaproteobacteria</taxon>
        <taxon>Burkholderiales</taxon>
        <taxon>Alcaligenaceae</taxon>
        <taxon>Pigmentiphaga</taxon>
    </lineage>
</organism>
<evidence type="ECO:0000313" key="2">
    <source>
        <dbReference type="EMBL" id="NYE85390.1"/>
    </source>
</evidence>
<accession>A0A7Y9IYZ2</accession>
<feature type="compositionally biased region" description="Polar residues" evidence="1">
    <location>
        <begin position="1"/>
        <end position="13"/>
    </location>
</feature>
<sequence length="67" mass="7330">MTTTVQPKQSTPKEMNPEHDLNLDREREQQIVDRINDKNTSADYGSRSGRTNKTSGSGIDIAGPGGK</sequence>
<name>A0A7Y9IYZ2_9BURK</name>
<feature type="compositionally biased region" description="Polar residues" evidence="1">
    <location>
        <begin position="38"/>
        <end position="57"/>
    </location>
</feature>
<evidence type="ECO:0000313" key="3">
    <source>
        <dbReference type="Proteomes" id="UP000542125"/>
    </source>
</evidence>
<evidence type="ECO:0000256" key="1">
    <source>
        <dbReference type="SAM" id="MobiDB-lite"/>
    </source>
</evidence>
<proteinExistence type="predicted"/>
<dbReference type="Proteomes" id="UP000542125">
    <property type="component" value="Unassembled WGS sequence"/>
</dbReference>
<dbReference type="EMBL" id="JACBYR010000002">
    <property type="protein sequence ID" value="NYE85390.1"/>
    <property type="molecule type" value="Genomic_DNA"/>
</dbReference>
<dbReference type="AlphaFoldDB" id="A0A7Y9IYZ2"/>
<feature type="compositionally biased region" description="Basic and acidic residues" evidence="1">
    <location>
        <begin position="15"/>
        <end position="37"/>
    </location>
</feature>